<gene>
    <name evidence="12" type="ORF">HD599_001554</name>
</gene>
<evidence type="ECO:0000313" key="13">
    <source>
        <dbReference type="Proteomes" id="UP000536685"/>
    </source>
</evidence>
<evidence type="ECO:0000256" key="11">
    <source>
        <dbReference type="SAM" id="Phobius"/>
    </source>
</evidence>
<organism evidence="12 13">
    <name type="scientific">Conyzicola lurida</name>
    <dbReference type="NCBI Taxonomy" id="1172621"/>
    <lineage>
        <taxon>Bacteria</taxon>
        <taxon>Bacillati</taxon>
        <taxon>Actinomycetota</taxon>
        <taxon>Actinomycetes</taxon>
        <taxon>Micrococcales</taxon>
        <taxon>Microbacteriaceae</taxon>
        <taxon>Conyzicola</taxon>
    </lineage>
</organism>
<evidence type="ECO:0000256" key="7">
    <source>
        <dbReference type="ARBA" id="ARBA00022989"/>
    </source>
</evidence>
<evidence type="ECO:0000256" key="10">
    <source>
        <dbReference type="SAM" id="MobiDB-lite"/>
    </source>
</evidence>
<keyword evidence="8" id="KW-0811">Translocation</keyword>
<proteinExistence type="inferred from homology"/>
<feature type="compositionally biased region" description="Basic residues" evidence="10">
    <location>
        <begin position="162"/>
        <end position="173"/>
    </location>
</feature>
<keyword evidence="3" id="KW-0813">Transport</keyword>
<evidence type="ECO:0000256" key="2">
    <source>
        <dbReference type="ARBA" id="ARBA00006742"/>
    </source>
</evidence>
<keyword evidence="6" id="KW-0653">Protein transport</keyword>
<name>A0A841ANA4_9MICO</name>
<dbReference type="SMART" id="SM01323">
    <property type="entry name" value="YajC"/>
    <property type="match status" value="1"/>
</dbReference>
<dbReference type="GO" id="GO:0005886">
    <property type="term" value="C:plasma membrane"/>
    <property type="evidence" value="ECO:0007669"/>
    <property type="project" value="UniProtKB-SubCell"/>
</dbReference>
<evidence type="ECO:0000256" key="8">
    <source>
        <dbReference type="ARBA" id="ARBA00023010"/>
    </source>
</evidence>
<accession>A0A841ANA4</accession>
<sequence>MNDTILNIALVIVLALFVFYAFRNSRKNKAKQAELKSQIVPGVEVMTNFGLFGTLLSIDEASNVAEIETSPGNVVRVHRQTLAKVVTEADAVAGGEPRSVEEAMEIANREAEAREKAANPEFGELAEPVVADKDEVVVVDEPVSTDKNVADTTGTDETPVKKPVRRTTKKVDE</sequence>
<keyword evidence="9 11" id="KW-0472">Membrane</keyword>
<protein>
    <submittedName>
        <fullName evidence="12">Preprotein translocase subunit YajC</fullName>
    </submittedName>
</protein>
<dbReference type="InterPro" id="IPR003849">
    <property type="entry name" value="Preprotein_translocase_YajC"/>
</dbReference>
<evidence type="ECO:0000256" key="9">
    <source>
        <dbReference type="ARBA" id="ARBA00023136"/>
    </source>
</evidence>
<evidence type="ECO:0000256" key="5">
    <source>
        <dbReference type="ARBA" id="ARBA00022692"/>
    </source>
</evidence>
<comment type="similarity">
    <text evidence="2">Belongs to the YajC family.</text>
</comment>
<evidence type="ECO:0000256" key="4">
    <source>
        <dbReference type="ARBA" id="ARBA00022475"/>
    </source>
</evidence>
<feature type="transmembrane region" description="Helical" evidence="11">
    <location>
        <begin position="6"/>
        <end position="22"/>
    </location>
</feature>
<dbReference type="AlphaFoldDB" id="A0A841ANA4"/>
<dbReference type="EMBL" id="JACHMJ010000001">
    <property type="protein sequence ID" value="MBB5843231.1"/>
    <property type="molecule type" value="Genomic_DNA"/>
</dbReference>
<dbReference type="RefSeq" id="WP_184235619.1">
    <property type="nucleotide sequence ID" value="NZ_JACHMJ010000001.1"/>
</dbReference>
<keyword evidence="7 11" id="KW-1133">Transmembrane helix</keyword>
<comment type="caution">
    <text evidence="12">The sequence shown here is derived from an EMBL/GenBank/DDBJ whole genome shotgun (WGS) entry which is preliminary data.</text>
</comment>
<feature type="region of interest" description="Disordered" evidence="10">
    <location>
        <begin position="140"/>
        <end position="173"/>
    </location>
</feature>
<dbReference type="Proteomes" id="UP000536685">
    <property type="component" value="Unassembled WGS sequence"/>
</dbReference>
<reference evidence="12 13" key="1">
    <citation type="submission" date="2020-08" db="EMBL/GenBank/DDBJ databases">
        <title>Sequencing the genomes of 1000 actinobacteria strains.</title>
        <authorList>
            <person name="Klenk H.-P."/>
        </authorList>
    </citation>
    <scope>NUCLEOTIDE SEQUENCE [LARGE SCALE GENOMIC DNA]</scope>
    <source>
        <strain evidence="12 13">DSM 105784</strain>
    </source>
</reference>
<keyword evidence="4" id="KW-1003">Cell membrane</keyword>
<dbReference type="Pfam" id="PF02699">
    <property type="entry name" value="YajC"/>
    <property type="match status" value="1"/>
</dbReference>
<keyword evidence="5 11" id="KW-0812">Transmembrane</keyword>
<evidence type="ECO:0000256" key="1">
    <source>
        <dbReference type="ARBA" id="ARBA00004162"/>
    </source>
</evidence>
<keyword evidence="13" id="KW-1185">Reference proteome</keyword>
<dbReference type="GO" id="GO:0015031">
    <property type="term" value="P:protein transport"/>
    <property type="evidence" value="ECO:0007669"/>
    <property type="project" value="UniProtKB-KW"/>
</dbReference>
<dbReference type="PANTHER" id="PTHR33909">
    <property type="entry name" value="SEC TRANSLOCON ACCESSORY COMPLEX SUBUNIT YAJC"/>
    <property type="match status" value="1"/>
</dbReference>
<evidence type="ECO:0000256" key="3">
    <source>
        <dbReference type="ARBA" id="ARBA00022448"/>
    </source>
</evidence>
<comment type="subcellular location">
    <subcellularLocation>
        <location evidence="1">Cell membrane</location>
        <topology evidence="1">Single-pass membrane protein</topology>
    </subcellularLocation>
</comment>
<feature type="compositionally biased region" description="Polar residues" evidence="10">
    <location>
        <begin position="145"/>
        <end position="156"/>
    </location>
</feature>
<evidence type="ECO:0000256" key="6">
    <source>
        <dbReference type="ARBA" id="ARBA00022927"/>
    </source>
</evidence>
<evidence type="ECO:0000313" key="12">
    <source>
        <dbReference type="EMBL" id="MBB5843231.1"/>
    </source>
</evidence>
<dbReference type="PANTHER" id="PTHR33909:SF1">
    <property type="entry name" value="SEC TRANSLOCON ACCESSORY COMPLEX SUBUNIT YAJC"/>
    <property type="match status" value="1"/>
</dbReference>